<reference evidence="3 4" key="1">
    <citation type="submission" date="2009-02" db="EMBL/GenBank/DDBJ databases">
        <authorList>
            <person name="Fulton L."/>
            <person name="Clifton S."/>
            <person name="Fulton B."/>
            <person name="Xu J."/>
            <person name="Minx P."/>
            <person name="Pepin K.H."/>
            <person name="Johnson M."/>
            <person name="Bhonagiri V."/>
            <person name="Nash W.E."/>
            <person name="Mardis E.R."/>
            <person name="Wilson R.K."/>
        </authorList>
    </citation>
    <scope>NUCLEOTIDE SEQUENCE [LARGE SCALE GENOMIC DNA]</scope>
    <source>
        <strain evidence="3 4">ATCC 27758</strain>
    </source>
</reference>
<dbReference type="Pfam" id="PF03793">
    <property type="entry name" value="PASTA"/>
    <property type="match status" value="4"/>
</dbReference>
<sequence>MFGKRSDSQISVSNEIEVPNLVGQPQNVAETMCEKKQLKLEVESEKASDKAAGTIIEQKTKAGKKVKKNTVIKVVISSGPEKIMIQSVEGMNEDAAKKALIKQGFTSKNITVTSEYSSDVESGKATRTDPAEGTEVSADSKITLYISKGEKQPDKVSVPPIVGMYVNDAVSTLSASGLSDGGTSSEEYSDDYAEGMIIRQSTDAGTKVAEGTSVSYVVSKGPKPADQVKVPTLTGKTLGDAISALNARNLTYTEVDIDSAEPSGKVVKVDPGEGTSVDVGTAITLYVSNGSQASSGSDSNNSGSNNSGNNSNNGNNTGN</sequence>
<dbReference type="InterPro" id="IPR005543">
    <property type="entry name" value="PASTA_dom"/>
</dbReference>
<reference evidence="3 4" key="2">
    <citation type="submission" date="2009-03" db="EMBL/GenBank/DDBJ databases">
        <title>Draft genome sequence of Coprococcus comes (ATCC 27758).</title>
        <authorList>
            <person name="Sudarsanam P."/>
            <person name="Ley R."/>
            <person name="Guruge J."/>
            <person name="Turnbaugh P.J."/>
            <person name="Mahowald M."/>
            <person name="Liep D."/>
            <person name="Gordon J."/>
        </authorList>
    </citation>
    <scope>NUCLEOTIDE SEQUENCE [LARGE SCALE GENOMIC DNA]</scope>
    <source>
        <strain evidence="3 4">ATCC 27758</strain>
    </source>
</reference>
<accession>C0B8X5</accession>
<evidence type="ECO:0000256" key="1">
    <source>
        <dbReference type="SAM" id="MobiDB-lite"/>
    </source>
</evidence>
<proteinExistence type="predicted"/>
<feature type="domain" description="PASTA" evidence="2">
    <location>
        <begin position="12"/>
        <end position="78"/>
    </location>
</feature>
<feature type="domain" description="PASTA" evidence="2">
    <location>
        <begin position="152"/>
        <end position="220"/>
    </location>
</feature>
<dbReference type="HOGENOM" id="CLU_870721_0_0_9"/>
<evidence type="ECO:0000313" key="3">
    <source>
        <dbReference type="EMBL" id="EEG90362.1"/>
    </source>
</evidence>
<dbReference type="Gene3D" id="3.30.10.20">
    <property type="match status" value="4"/>
</dbReference>
<gene>
    <name evidence="3" type="ORF">COPCOM_01599</name>
</gene>
<dbReference type="Proteomes" id="UP000003793">
    <property type="component" value="Unassembled WGS sequence"/>
</dbReference>
<comment type="caution">
    <text evidence="3">The sequence shown here is derived from an EMBL/GenBank/DDBJ whole genome shotgun (WGS) entry which is preliminary data.</text>
</comment>
<organism evidence="3 4">
    <name type="scientific">Coprococcus comes ATCC 27758</name>
    <dbReference type="NCBI Taxonomy" id="470146"/>
    <lineage>
        <taxon>Bacteria</taxon>
        <taxon>Bacillati</taxon>
        <taxon>Bacillota</taxon>
        <taxon>Clostridia</taxon>
        <taxon>Lachnospirales</taxon>
        <taxon>Lachnospiraceae</taxon>
        <taxon>Coprococcus</taxon>
    </lineage>
</organism>
<dbReference type="EMBL" id="ABVR01000039">
    <property type="protein sequence ID" value="EEG90362.1"/>
    <property type="molecule type" value="Genomic_DNA"/>
</dbReference>
<evidence type="ECO:0000259" key="2">
    <source>
        <dbReference type="PROSITE" id="PS51178"/>
    </source>
</evidence>
<dbReference type="PROSITE" id="PS51178">
    <property type="entry name" value="PASTA"/>
    <property type="match status" value="4"/>
</dbReference>
<evidence type="ECO:0000313" key="4">
    <source>
        <dbReference type="Proteomes" id="UP000003793"/>
    </source>
</evidence>
<feature type="region of interest" description="Disordered" evidence="1">
    <location>
        <begin position="289"/>
        <end position="319"/>
    </location>
</feature>
<dbReference type="AlphaFoldDB" id="C0B8X5"/>
<feature type="domain" description="PASTA" evidence="2">
    <location>
        <begin position="79"/>
        <end position="148"/>
    </location>
</feature>
<name>C0B8X5_9FIRM</name>
<dbReference type="CDD" id="cd06577">
    <property type="entry name" value="PASTA_pknB"/>
    <property type="match status" value="4"/>
</dbReference>
<dbReference type="SUPFAM" id="SSF54184">
    <property type="entry name" value="Penicillin-binding protein 2x (pbp-2x), c-terminal domain"/>
    <property type="match status" value="1"/>
</dbReference>
<dbReference type="SMART" id="SM00740">
    <property type="entry name" value="PASTA"/>
    <property type="match status" value="4"/>
</dbReference>
<protein>
    <submittedName>
        <fullName evidence="3">PASTA domain protein</fullName>
    </submittedName>
</protein>
<feature type="domain" description="PASTA" evidence="2">
    <location>
        <begin position="224"/>
        <end position="289"/>
    </location>
</feature>